<dbReference type="InterPro" id="IPR001594">
    <property type="entry name" value="Palmitoyltrfase_DHHC"/>
</dbReference>
<dbReference type="Proteomes" id="UP001470230">
    <property type="component" value="Unassembled WGS sequence"/>
</dbReference>
<feature type="transmembrane region" description="Helical" evidence="7">
    <location>
        <begin position="90"/>
        <end position="108"/>
    </location>
</feature>
<evidence type="ECO:0000256" key="7">
    <source>
        <dbReference type="RuleBase" id="RU079119"/>
    </source>
</evidence>
<evidence type="ECO:0000256" key="4">
    <source>
        <dbReference type="ARBA" id="ARBA00022989"/>
    </source>
</evidence>
<evidence type="ECO:0000313" key="10">
    <source>
        <dbReference type="EMBL" id="KAK8852342.1"/>
    </source>
</evidence>
<feature type="transmembrane region" description="Helical" evidence="7">
    <location>
        <begin position="60"/>
        <end position="84"/>
    </location>
</feature>
<dbReference type="EC" id="2.3.1.225" evidence="7"/>
<keyword evidence="5 7" id="KW-0472">Membrane</keyword>
<comment type="domain">
    <text evidence="7">The DHHC domain is required for palmitoyltransferase activity.</text>
</comment>
<comment type="catalytic activity">
    <reaction evidence="7">
        <text>L-cysteinyl-[protein] + hexadecanoyl-CoA = S-hexadecanoyl-L-cysteinyl-[protein] + CoA</text>
        <dbReference type="Rhea" id="RHEA:36683"/>
        <dbReference type="Rhea" id="RHEA-COMP:10131"/>
        <dbReference type="Rhea" id="RHEA-COMP:11032"/>
        <dbReference type="ChEBI" id="CHEBI:29950"/>
        <dbReference type="ChEBI" id="CHEBI:57287"/>
        <dbReference type="ChEBI" id="CHEBI:57379"/>
        <dbReference type="ChEBI" id="CHEBI:74151"/>
        <dbReference type="EC" id="2.3.1.225"/>
    </reaction>
</comment>
<evidence type="ECO:0000313" key="9">
    <source>
        <dbReference type="EMBL" id="KAK8834482.1"/>
    </source>
</evidence>
<keyword evidence="11" id="KW-1185">Reference proteome</keyword>
<organism evidence="10 11">
    <name type="scientific">Tritrichomonas musculus</name>
    <dbReference type="NCBI Taxonomy" id="1915356"/>
    <lineage>
        <taxon>Eukaryota</taxon>
        <taxon>Metamonada</taxon>
        <taxon>Parabasalia</taxon>
        <taxon>Tritrichomonadida</taxon>
        <taxon>Tritrichomonadidae</taxon>
        <taxon>Tritrichomonas</taxon>
    </lineage>
</organism>
<evidence type="ECO:0000256" key="1">
    <source>
        <dbReference type="ARBA" id="ARBA00004141"/>
    </source>
</evidence>
<sequence length="313" mass="35637">MATSQQLQNAILDESISTIDIDVTQWAIKSNCGCCGPYVEVFVPNKKSRKFLRHWECQPAMPIIVSILTLFCLVDYFVCAYPYSYKVIQIIAPFPIVITCVLFLWSYFNAVCMDPGFLPFDWVKTKKFYYTWQEQLSGLAIVSTQINFARQPANRPPHCSFSSSAGRYVVRADHICGWIANWVGKRNHKQFMLLNLYGGLYTGCLLGFNFGTKESLFSRDFDYLMPQLIGMALEVSFCVVLIGFFITTLIDLAHNRTKIQKMRGDQGDNRYTFTESLEEVCGTGSKCLWCCPTPAFDENMVITENMLPIDASD</sequence>
<keyword evidence="3 7" id="KW-0812">Transmembrane</keyword>
<evidence type="ECO:0000256" key="5">
    <source>
        <dbReference type="ARBA" id="ARBA00023136"/>
    </source>
</evidence>
<dbReference type="PANTHER" id="PTHR22883">
    <property type="entry name" value="ZINC FINGER DHHC DOMAIN CONTAINING PROTEIN"/>
    <property type="match status" value="1"/>
</dbReference>
<keyword evidence="2 7" id="KW-0808">Transferase</keyword>
<name>A0ABR2HUY0_9EUKA</name>
<dbReference type="InterPro" id="IPR039859">
    <property type="entry name" value="PFA4/ZDH16/20/ERF2-like"/>
</dbReference>
<evidence type="ECO:0000256" key="2">
    <source>
        <dbReference type="ARBA" id="ARBA00022679"/>
    </source>
</evidence>
<proteinExistence type="inferred from homology"/>
<comment type="caution">
    <text evidence="10">The sequence shown here is derived from an EMBL/GenBank/DDBJ whole genome shotgun (WGS) entry which is preliminary data.</text>
</comment>
<feature type="transmembrane region" description="Helical" evidence="7">
    <location>
        <begin position="191"/>
        <end position="208"/>
    </location>
</feature>
<dbReference type="EMBL" id="JAPFFF010000389">
    <property type="protein sequence ID" value="KAK8834482.1"/>
    <property type="molecule type" value="Genomic_DNA"/>
</dbReference>
<dbReference type="Pfam" id="PF01529">
    <property type="entry name" value="DHHC"/>
    <property type="match status" value="1"/>
</dbReference>
<feature type="domain" description="Palmitoyltransferase DHHC" evidence="8">
    <location>
        <begin position="154"/>
        <end position="263"/>
    </location>
</feature>
<dbReference type="PROSITE" id="PS50216">
    <property type="entry name" value="DHHC"/>
    <property type="match status" value="1"/>
</dbReference>
<gene>
    <name evidence="10" type="ORF">M9Y10_017316</name>
    <name evidence="9" type="ORF">M9Y10_027970</name>
</gene>
<protein>
    <recommendedName>
        <fullName evidence="7">Palmitoyltransferase</fullName>
        <ecNumber evidence="7">2.3.1.225</ecNumber>
    </recommendedName>
</protein>
<reference evidence="10 11" key="1">
    <citation type="submission" date="2024-04" db="EMBL/GenBank/DDBJ databases">
        <title>Tritrichomonas musculus Genome.</title>
        <authorList>
            <person name="Alves-Ferreira E."/>
            <person name="Grigg M."/>
            <person name="Lorenzi H."/>
            <person name="Galac M."/>
        </authorList>
    </citation>
    <scope>NUCLEOTIDE SEQUENCE [LARGE SCALE GENOMIC DNA]</scope>
    <source>
        <strain evidence="10 11">EAF2021</strain>
    </source>
</reference>
<keyword evidence="6 7" id="KW-0012">Acyltransferase</keyword>
<evidence type="ECO:0000313" key="11">
    <source>
        <dbReference type="Proteomes" id="UP001470230"/>
    </source>
</evidence>
<feature type="transmembrane region" description="Helical" evidence="7">
    <location>
        <begin position="228"/>
        <end position="253"/>
    </location>
</feature>
<comment type="similarity">
    <text evidence="7">Belongs to the DHHC palmitoyltransferase family.</text>
</comment>
<evidence type="ECO:0000256" key="6">
    <source>
        <dbReference type="ARBA" id="ARBA00023315"/>
    </source>
</evidence>
<evidence type="ECO:0000259" key="8">
    <source>
        <dbReference type="Pfam" id="PF01529"/>
    </source>
</evidence>
<comment type="subcellular location">
    <subcellularLocation>
        <location evidence="1">Membrane</location>
        <topology evidence="1">Multi-pass membrane protein</topology>
    </subcellularLocation>
</comment>
<keyword evidence="4 7" id="KW-1133">Transmembrane helix</keyword>
<dbReference type="PANTHER" id="PTHR22883:SF147">
    <property type="entry name" value="PALMITOYLTRANSFERASE"/>
    <property type="match status" value="1"/>
</dbReference>
<evidence type="ECO:0000256" key="3">
    <source>
        <dbReference type="ARBA" id="ARBA00022692"/>
    </source>
</evidence>
<accession>A0ABR2HUY0</accession>
<dbReference type="EMBL" id="JAPFFF010000023">
    <property type="protein sequence ID" value="KAK8852342.1"/>
    <property type="molecule type" value="Genomic_DNA"/>
</dbReference>